<dbReference type="Proteomes" id="UP000697710">
    <property type="component" value="Unassembled WGS sequence"/>
</dbReference>
<proteinExistence type="predicted"/>
<evidence type="ECO:0000313" key="4">
    <source>
        <dbReference type="Proteomes" id="UP000697710"/>
    </source>
</evidence>
<reference evidence="3" key="2">
    <citation type="journal article" date="2021" name="Microbiome">
        <title>Successional dynamics and alternative stable states in a saline activated sludge microbial community over 9 years.</title>
        <authorList>
            <person name="Wang Y."/>
            <person name="Ye J."/>
            <person name="Ju F."/>
            <person name="Liu L."/>
            <person name="Boyd J.A."/>
            <person name="Deng Y."/>
            <person name="Parks D.H."/>
            <person name="Jiang X."/>
            <person name="Yin X."/>
            <person name="Woodcroft B.J."/>
            <person name="Tyson G.W."/>
            <person name="Hugenholtz P."/>
            <person name="Polz M.F."/>
            <person name="Zhang T."/>
        </authorList>
    </citation>
    <scope>NUCLEOTIDE SEQUENCE</scope>
    <source>
        <strain evidence="3">HKST-UBA01</strain>
    </source>
</reference>
<dbReference type="AlphaFoldDB" id="A0A956RQ72"/>
<gene>
    <name evidence="3" type="ORF">KC729_14775</name>
</gene>
<accession>A0A956RQ72</accession>
<organism evidence="3 4">
    <name type="scientific">Eiseniibacteriota bacterium</name>
    <dbReference type="NCBI Taxonomy" id="2212470"/>
    <lineage>
        <taxon>Bacteria</taxon>
        <taxon>Candidatus Eiseniibacteriota</taxon>
    </lineage>
</organism>
<protein>
    <submittedName>
        <fullName evidence="3">DUF4266 domain-containing protein</fullName>
    </submittedName>
</protein>
<sequence length="92" mass="9639">MKRPSSSPTSTGPRPESRRLPGVTFGLVSLSILLPTLTGCARVKPWDRDLLADPRMQMAADGVDTGLDDHIYFSKEASSGGRGFGGGGCGCN</sequence>
<evidence type="ECO:0000256" key="1">
    <source>
        <dbReference type="SAM" id="MobiDB-lite"/>
    </source>
</evidence>
<feature type="domain" description="DUF4266" evidence="2">
    <location>
        <begin position="43"/>
        <end position="92"/>
    </location>
</feature>
<feature type="region of interest" description="Disordered" evidence="1">
    <location>
        <begin position="1"/>
        <end position="21"/>
    </location>
</feature>
<evidence type="ECO:0000259" key="2">
    <source>
        <dbReference type="Pfam" id="PF14086"/>
    </source>
</evidence>
<evidence type="ECO:0000313" key="3">
    <source>
        <dbReference type="EMBL" id="MCA9728953.1"/>
    </source>
</evidence>
<dbReference type="InterPro" id="IPR025362">
    <property type="entry name" value="DUF4266"/>
</dbReference>
<dbReference type="EMBL" id="JAGQHR010000526">
    <property type="protein sequence ID" value="MCA9728953.1"/>
    <property type="molecule type" value="Genomic_DNA"/>
</dbReference>
<dbReference type="Pfam" id="PF14086">
    <property type="entry name" value="DUF4266"/>
    <property type="match status" value="1"/>
</dbReference>
<feature type="compositionally biased region" description="Low complexity" evidence="1">
    <location>
        <begin position="1"/>
        <end position="14"/>
    </location>
</feature>
<name>A0A956RQ72_UNCEI</name>
<reference evidence="3" key="1">
    <citation type="submission" date="2020-04" db="EMBL/GenBank/DDBJ databases">
        <authorList>
            <person name="Zhang T."/>
        </authorList>
    </citation>
    <scope>NUCLEOTIDE SEQUENCE</scope>
    <source>
        <strain evidence="3">HKST-UBA01</strain>
    </source>
</reference>
<comment type="caution">
    <text evidence="3">The sequence shown here is derived from an EMBL/GenBank/DDBJ whole genome shotgun (WGS) entry which is preliminary data.</text>
</comment>